<evidence type="ECO:0000259" key="1">
    <source>
        <dbReference type="Pfam" id="PF00149"/>
    </source>
</evidence>
<dbReference type="Gene3D" id="3.60.21.10">
    <property type="match status" value="1"/>
</dbReference>
<gene>
    <name evidence="2" type="ORF">IAD15_11745</name>
</gene>
<evidence type="ECO:0000313" key="2">
    <source>
        <dbReference type="EMBL" id="HIU14719.1"/>
    </source>
</evidence>
<dbReference type="PANTHER" id="PTHR31302">
    <property type="entry name" value="TRANSMEMBRANE PROTEIN WITH METALLOPHOSPHOESTERASE DOMAIN-RELATED"/>
    <property type="match status" value="1"/>
</dbReference>
<dbReference type="GO" id="GO:0008758">
    <property type="term" value="F:UDP-2,3-diacylglucosamine hydrolase activity"/>
    <property type="evidence" value="ECO:0007669"/>
    <property type="project" value="TreeGrafter"/>
</dbReference>
<dbReference type="InterPro" id="IPR004843">
    <property type="entry name" value="Calcineurin-like_PHP"/>
</dbReference>
<reference evidence="2" key="2">
    <citation type="journal article" date="2021" name="PeerJ">
        <title>Extensive microbial diversity within the chicken gut microbiome revealed by metagenomics and culture.</title>
        <authorList>
            <person name="Gilroy R."/>
            <person name="Ravi A."/>
            <person name="Getino M."/>
            <person name="Pursley I."/>
            <person name="Horton D.L."/>
            <person name="Alikhan N.F."/>
            <person name="Baker D."/>
            <person name="Gharbi K."/>
            <person name="Hall N."/>
            <person name="Watson M."/>
            <person name="Adriaenssens E.M."/>
            <person name="Foster-Nyarko E."/>
            <person name="Jarju S."/>
            <person name="Secka A."/>
            <person name="Antonio M."/>
            <person name="Oren A."/>
            <person name="Chaudhuri R.R."/>
            <person name="La Ragione R."/>
            <person name="Hildebrand F."/>
            <person name="Pallen M.J."/>
        </authorList>
    </citation>
    <scope>NUCLEOTIDE SEQUENCE</scope>
    <source>
        <strain evidence="2">CHK195-11698</strain>
    </source>
</reference>
<dbReference type="Proteomes" id="UP000824175">
    <property type="component" value="Unassembled WGS sequence"/>
</dbReference>
<name>A0A9D1HSH8_9FIRM</name>
<dbReference type="InterPro" id="IPR051158">
    <property type="entry name" value="Metallophosphoesterase_sf"/>
</dbReference>
<comment type="caution">
    <text evidence="2">The sequence shown here is derived from an EMBL/GenBank/DDBJ whole genome shotgun (WGS) entry which is preliminary data.</text>
</comment>
<dbReference type="Pfam" id="PF00149">
    <property type="entry name" value="Metallophos"/>
    <property type="match status" value="1"/>
</dbReference>
<organism evidence="2 3">
    <name type="scientific">Candidatus Fimiplasma intestinipullorum</name>
    <dbReference type="NCBI Taxonomy" id="2840825"/>
    <lineage>
        <taxon>Bacteria</taxon>
        <taxon>Bacillati</taxon>
        <taxon>Bacillota</taxon>
        <taxon>Clostridia</taxon>
        <taxon>Eubacteriales</taxon>
        <taxon>Candidatus Fimiplasma</taxon>
    </lineage>
</organism>
<evidence type="ECO:0000313" key="3">
    <source>
        <dbReference type="Proteomes" id="UP000824175"/>
    </source>
</evidence>
<feature type="domain" description="Calcineurin-like phosphoesterase" evidence="1">
    <location>
        <begin position="54"/>
        <end position="211"/>
    </location>
</feature>
<dbReference type="SUPFAM" id="SSF56300">
    <property type="entry name" value="Metallo-dependent phosphatases"/>
    <property type="match status" value="1"/>
</dbReference>
<accession>A0A9D1HSH8</accession>
<dbReference type="AlphaFoldDB" id="A0A9D1HSH8"/>
<dbReference type="GO" id="GO:0016020">
    <property type="term" value="C:membrane"/>
    <property type="evidence" value="ECO:0007669"/>
    <property type="project" value="GOC"/>
</dbReference>
<protein>
    <submittedName>
        <fullName evidence="2">Metallophosphoesterase</fullName>
    </submittedName>
</protein>
<reference evidence="2" key="1">
    <citation type="submission" date="2020-10" db="EMBL/GenBank/DDBJ databases">
        <authorList>
            <person name="Gilroy R."/>
        </authorList>
    </citation>
    <scope>NUCLEOTIDE SEQUENCE</scope>
    <source>
        <strain evidence="2">CHK195-11698</strain>
    </source>
</reference>
<dbReference type="InterPro" id="IPR029052">
    <property type="entry name" value="Metallo-depent_PP-like"/>
</dbReference>
<dbReference type="GO" id="GO:0009245">
    <property type="term" value="P:lipid A biosynthetic process"/>
    <property type="evidence" value="ECO:0007669"/>
    <property type="project" value="TreeGrafter"/>
</dbReference>
<proteinExistence type="predicted"/>
<sequence>MRIKRKIKGICLLFVIVCVIFASGYYVLRVSPYHFHIISQDVSNSLIPEEFIGFKIGFFSDLDISTSEDLDYLESCINSINNEQCDMIIFGGDIYENGNAFDQERLISLLDSIQVPYGKFAVLGENEFMTNLEDSINLLESGGFEVLRNEVRTIYYESSTITLVGMESSSNLDSLLTTDQQSGFVIAAIHQPDYFTNLANTSMDLQLSGHTGGGFIQIPFVGPLVKLEGGETYVSGRYEQNNKTLIVSNGIGLGHQQQYRFNARPDAYVLTLSKRTNATVSSSDASN</sequence>
<dbReference type="EMBL" id="DVMJ01000108">
    <property type="protein sequence ID" value="HIU14719.1"/>
    <property type="molecule type" value="Genomic_DNA"/>
</dbReference>
<dbReference type="PANTHER" id="PTHR31302:SF25">
    <property type="entry name" value="PHOSPHOESTERASE"/>
    <property type="match status" value="1"/>
</dbReference>